<keyword evidence="1" id="KW-0472">Membrane</keyword>
<evidence type="ECO:0000313" key="3">
    <source>
        <dbReference type="Proteomes" id="UP001272987"/>
    </source>
</evidence>
<organism evidence="2 3">
    <name type="scientific">Streptomyces acidiscabies</name>
    <dbReference type="NCBI Taxonomy" id="42234"/>
    <lineage>
        <taxon>Bacteria</taxon>
        <taxon>Bacillati</taxon>
        <taxon>Actinomycetota</taxon>
        <taxon>Actinomycetes</taxon>
        <taxon>Kitasatosporales</taxon>
        <taxon>Streptomycetaceae</taxon>
        <taxon>Streptomyces</taxon>
    </lineage>
</organism>
<evidence type="ECO:0000256" key="1">
    <source>
        <dbReference type="SAM" id="Phobius"/>
    </source>
</evidence>
<evidence type="ECO:0000313" key="2">
    <source>
        <dbReference type="EMBL" id="MDX3017582.1"/>
    </source>
</evidence>
<protein>
    <recommendedName>
        <fullName evidence="4">Integral membrane protein</fullName>
    </recommendedName>
</protein>
<keyword evidence="1" id="KW-1133">Transmembrane helix</keyword>
<accession>A0ABU4LQ22</accession>
<feature type="transmembrane region" description="Helical" evidence="1">
    <location>
        <begin position="91"/>
        <end position="109"/>
    </location>
</feature>
<name>A0ABU4LQ22_9ACTN</name>
<proteinExistence type="predicted"/>
<feature type="transmembrane region" description="Helical" evidence="1">
    <location>
        <begin position="61"/>
        <end position="84"/>
    </location>
</feature>
<dbReference type="RefSeq" id="WP_143569934.1">
    <property type="nucleotide sequence ID" value="NZ_BCMK01000044.1"/>
</dbReference>
<keyword evidence="1" id="KW-0812">Transmembrane</keyword>
<comment type="caution">
    <text evidence="2">The sequence shown here is derived from an EMBL/GenBank/DDBJ whole genome shotgun (WGS) entry which is preliminary data.</text>
</comment>
<sequence>MAGGAGQWVRVRGVVEATGAWGTGVRIGVLCGGLTSVASAVAVGRVWATCDVGSNTSANSLALAMAVPVVWAAVILAWVFVCGVVGRVHRWVALTVGVLLNAWLFWFTVVELGALDAYPDPVCPGNIPPWWPSLIPA</sequence>
<gene>
    <name evidence="2" type="ORF">PV666_06760</name>
</gene>
<reference evidence="2 3" key="1">
    <citation type="journal article" date="2023" name="Microb. Genom.">
        <title>Mesoterricola silvestris gen. nov., sp. nov., Mesoterricola sediminis sp. nov., Geothrix oryzae sp. nov., Geothrix edaphica sp. nov., Geothrix rubra sp. nov., and Geothrix limicola sp. nov., six novel members of Acidobacteriota isolated from soils.</title>
        <authorList>
            <person name="Weisberg A.J."/>
            <person name="Pearce E."/>
            <person name="Kramer C.G."/>
            <person name="Chang J.H."/>
            <person name="Clarke C.R."/>
        </authorList>
    </citation>
    <scope>NUCLEOTIDE SEQUENCE [LARGE SCALE GENOMIC DNA]</scope>
    <source>
        <strain evidence="2 3">NB05-1H</strain>
    </source>
</reference>
<dbReference type="Proteomes" id="UP001272987">
    <property type="component" value="Unassembled WGS sequence"/>
</dbReference>
<keyword evidence="3" id="KW-1185">Reference proteome</keyword>
<dbReference type="EMBL" id="JARAWP010000003">
    <property type="protein sequence ID" value="MDX3017582.1"/>
    <property type="molecule type" value="Genomic_DNA"/>
</dbReference>
<evidence type="ECO:0008006" key="4">
    <source>
        <dbReference type="Google" id="ProtNLM"/>
    </source>
</evidence>